<dbReference type="InterPro" id="IPR001867">
    <property type="entry name" value="OmpR/PhoB-type_DNA-bd"/>
</dbReference>
<keyword evidence="4" id="KW-0472">Membrane</keyword>
<dbReference type="SMART" id="SM00862">
    <property type="entry name" value="Trans_reg_C"/>
    <property type="match status" value="1"/>
</dbReference>
<evidence type="ECO:0000313" key="6">
    <source>
        <dbReference type="EMBL" id="KGJ95114.1"/>
    </source>
</evidence>
<protein>
    <submittedName>
        <fullName evidence="6">Transcriptional regulator, CadC</fullName>
    </submittedName>
</protein>
<evidence type="ECO:0000256" key="1">
    <source>
        <dbReference type="ARBA" id="ARBA00009820"/>
    </source>
</evidence>
<comment type="caution">
    <text evidence="6">The sequence shown here is derived from an EMBL/GenBank/DDBJ whole genome shotgun (WGS) entry which is preliminary data.</text>
</comment>
<sequence length="711" mass="80924">MMLLFIYSPLKSKVYKVMNEDFLLEHYMVYPKHNKIISENKVTILEPKIIQVLCFLVQHQGEVLSREYIADNLWPDNVVGLKVITRAIFELRKVLNDDPKKPKYIETIARKGYCFIGKVEPLNTAQNRPYFPLSFLSKPNIKNVAVSVSLLFIFTFFLFVGPTTLLDNFQSSATKPVSYQEMVLSDGRTEIQSASLSADGSKVLFIETDTNTDESVLVLKNVVNHKYSILQRSNDVYRSVIWAEQGNVSYFVQCEISTCKINKLFIDSGILQEVYKTKNKIRTIKLSPKGKTLALTTIESQRLSISLLPLISQQETPLKLVENASYYAATFSKIKPELFYVQQSDAQSTINSYNLETTNSTVISTRFSKITSLHLEDDNSLLIAGQLDSLYSIWRLNLQKNEVSQAILIPASSHAYELTSNKASQEFFYLKKSSNINIAAQGLTQHIDLKQVNSHANDLNGVWSTSTSTLYFVSQRTGNYELWSHKNNKNTKLTGVKADSIRRPILNKQQNLLAFVASQNNQLKLMIYNIDTEHLIVNQNISKEAHLLSWSAEGNYIYMSIASENLYDIWQFDIDSKQPKKILLSAGLIAKQQTNNDLIFADIKSQNLMLKKPDGVMSIIKSFKGIALQFRPHSIKINNKSDHLYYVEKKPKSIQVMSTALSEMVKHKPKKLFTLTTNDYVTDIGLHGEDYVIYDHFVSKSSQLLLLRAVN</sequence>
<dbReference type="PANTHER" id="PTHR36842:SF1">
    <property type="entry name" value="PROTEIN TOLB"/>
    <property type="match status" value="1"/>
</dbReference>
<feature type="DNA-binding region" description="OmpR/PhoB-type" evidence="3">
    <location>
        <begin position="19"/>
        <end position="117"/>
    </location>
</feature>
<reference evidence="6 7" key="1">
    <citation type="submission" date="2014-08" db="EMBL/GenBank/DDBJ databases">
        <title>Genomic and Phenotypic Diversity of Colwellia psychrerythraea strains from Disparate Marine Basins.</title>
        <authorList>
            <person name="Techtmann S.M."/>
            <person name="Stelling S.C."/>
            <person name="Utturkar S.M."/>
            <person name="Alshibli N."/>
            <person name="Harris A."/>
            <person name="Brown S.D."/>
            <person name="Hazen T.C."/>
        </authorList>
    </citation>
    <scope>NUCLEOTIDE SEQUENCE [LARGE SCALE GENOMIC DNA]</scope>
    <source>
        <strain evidence="6 7">GAB14E</strain>
    </source>
</reference>
<dbReference type="InterPro" id="IPR016032">
    <property type="entry name" value="Sig_transdc_resp-reg_C-effctor"/>
</dbReference>
<dbReference type="AlphaFoldDB" id="A0A099KWN6"/>
<dbReference type="SUPFAM" id="SSF82171">
    <property type="entry name" value="DPP6 N-terminal domain-like"/>
    <property type="match status" value="1"/>
</dbReference>
<dbReference type="GO" id="GO:0003677">
    <property type="term" value="F:DNA binding"/>
    <property type="evidence" value="ECO:0007669"/>
    <property type="project" value="UniProtKB-UniRule"/>
</dbReference>
<dbReference type="OrthoDB" id="8430416at2"/>
<dbReference type="PROSITE" id="PS51755">
    <property type="entry name" value="OMPR_PHOB"/>
    <property type="match status" value="1"/>
</dbReference>
<name>A0A099KWN6_COLPS</name>
<keyword evidence="4" id="KW-0812">Transmembrane</keyword>
<feature type="domain" description="OmpR/PhoB-type" evidence="5">
    <location>
        <begin position="19"/>
        <end position="117"/>
    </location>
</feature>
<dbReference type="Proteomes" id="UP000029868">
    <property type="component" value="Unassembled WGS sequence"/>
</dbReference>
<evidence type="ECO:0000256" key="4">
    <source>
        <dbReference type="SAM" id="Phobius"/>
    </source>
</evidence>
<dbReference type="PANTHER" id="PTHR36842">
    <property type="entry name" value="PROTEIN TOLB HOMOLOG"/>
    <property type="match status" value="1"/>
</dbReference>
<comment type="similarity">
    <text evidence="1">Belongs to the TolB family.</text>
</comment>
<dbReference type="EMBL" id="JQEC01000015">
    <property type="protein sequence ID" value="KGJ95114.1"/>
    <property type="molecule type" value="Genomic_DNA"/>
</dbReference>
<dbReference type="InterPro" id="IPR011042">
    <property type="entry name" value="6-blade_b-propeller_TolB-like"/>
</dbReference>
<dbReference type="Gene3D" id="2.120.10.30">
    <property type="entry name" value="TolB, C-terminal domain"/>
    <property type="match status" value="2"/>
</dbReference>
<dbReference type="InterPro" id="IPR011659">
    <property type="entry name" value="WD40"/>
</dbReference>
<proteinExistence type="inferred from homology"/>
<dbReference type="Pfam" id="PF00486">
    <property type="entry name" value="Trans_reg_C"/>
    <property type="match status" value="1"/>
</dbReference>
<gene>
    <name evidence="6" type="ORF">GAB14E_1896</name>
</gene>
<dbReference type="PATRIC" id="fig|28229.3.peg.1502"/>
<keyword evidence="4" id="KW-1133">Transmembrane helix</keyword>
<evidence type="ECO:0000313" key="7">
    <source>
        <dbReference type="Proteomes" id="UP000029868"/>
    </source>
</evidence>
<evidence type="ECO:0000259" key="5">
    <source>
        <dbReference type="PROSITE" id="PS51755"/>
    </source>
</evidence>
<dbReference type="GO" id="GO:0006355">
    <property type="term" value="P:regulation of DNA-templated transcription"/>
    <property type="evidence" value="ECO:0007669"/>
    <property type="project" value="InterPro"/>
</dbReference>
<feature type="transmembrane region" description="Helical" evidence="4">
    <location>
        <begin position="144"/>
        <end position="166"/>
    </location>
</feature>
<dbReference type="Pfam" id="PF07676">
    <property type="entry name" value="PD40"/>
    <property type="match status" value="1"/>
</dbReference>
<dbReference type="InterPro" id="IPR036388">
    <property type="entry name" value="WH-like_DNA-bd_sf"/>
</dbReference>
<organism evidence="6 7">
    <name type="scientific">Colwellia psychrerythraea</name>
    <name type="common">Vibrio psychroerythus</name>
    <dbReference type="NCBI Taxonomy" id="28229"/>
    <lineage>
        <taxon>Bacteria</taxon>
        <taxon>Pseudomonadati</taxon>
        <taxon>Pseudomonadota</taxon>
        <taxon>Gammaproteobacteria</taxon>
        <taxon>Alteromonadales</taxon>
        <taxon>Colwelliaceae</taxon>
        <taxon>Colwellia</taxon>
    </lineage>
</organism>
<accession>A0A099KWN6</accession>
<keyword evidence="2 3" id="KW-0238">DNA-binding</keyword>
<dbReference type="SUPFAM" id="SSF46894">
    <property type="entry name" value="C-terminal effector domain of the bipartite response regulators"/>
    <property type="match status" value="1"/>
</dbReference>
<dbReference type="Gene3D" id="1.10.10.10">
    <property type="entry name" value="Winged helix-like DNA-binding domain superfamily/Winged helix DNA-binding domain"/>
    <property type="match status" value="1"/>
</dbReference>
<dbReference type="RefSeq" id="WP_033081586.1">
    <property type="nucleotide sequence ID" value="NZ_JQEC01000015.1"/>
</dbReference>
<evidence type="ECO:0000256" key="3">
    <source>
        <dbReference type="PROSITE-ProRule" id="PRU01091"/>
    </source>
</evidence>
<evidence type="ECO:0000256" key="2">
    <source>
        <dbReference type="ARBA" id="ARBA00023125"/>
    </source>
</evidence>
<dbReference type="GO" id="GO:0000160">
    <property type="term" value="P:phosphorelay signal transduction system"/>
    <property type="evidence" value="ECO:0007669"/>
    <property type="project" value="InterPro"/>
</dbReference>
<dbReference type="CDD" id="cd00383">
    <property type="entry name" value="trans_reg_C"/>
    <property type="match status" value="1"/>
</dbReference>